<dbReference type="Gene3D" id="1.20.1720.10">
    <property type="entry name" value="Multidrug resistance protein D"/>
    <property type="match status" value="1"/>
</dbReference>
<feature type="transmembrane region" description="Helical" evidence="9">
    <location>
        <begin position="244"/>
        <end position="265"/>
    </location>
</feature>
<evidence type="ECO:0000256" key="7">
    <source>
        <dbReference type="ARBA" id="ARBA00023136"/>
    </source>
</evidence>
<gene>
    <name evidence="11" type="ORF">GCM10009640_25300</name>
</gene>
<keyword evidence="3" id="KW-0813">Transport</keyword>
<keyword evidence="7 9" id="KW-0472">Membrane</keyword>
<feature type="transmembrane region" description="Helical" evidence="9">
    <location>
        <begin position="423"/>
        <end position="448"/>
    </location>
</feature>
<feature type="domain" description="Major facilitator superfamily (MFS) profile" evidence="10">
    <location>
        <begin position="29"/>
        <end position="484"/>
    </location>
</feature>
<feature type="transmembrane region" description="Helical" evidence="9">
    <location>
        <begin position="30"/>
        <end position="55"/>
    </location>
</feature>
<evidence type="ECO:0000256" key="8">
    <source>
        <dbReference type="SAM" id="MobiDB-lite"/>
    </source>
</evidence>
<dbReference type="PANTHER" id="PTHR42718:SF9">
    <property type="entry name" value="MAJOR FACILITATOR SUPERFAMILY MULTIDRUG TRANSPORTER MFSC"/>
    <property type="match status" value="1"/>
</dbReference>
<dbReference type="NCBIfam" id="TIGR00711">
    <property type="entry name" value="efflux_EmrB"/>
    <property type="match status" value="1"/>
</dbReference>
<dbReference type="PRINTS" id="PR01036">
    <property type="entry name" value="TCRTETB"/>
</dbReference>
<sequence length="489" mass="50147">MQMTNTQQREPIALTTEPERSTPRRAGITIAILAVSAFVMILNETVLSVALPPIMADFGIAAEQGQWLTTGFLLTMAVVIPTTGFLIQRCTTRALFIGALALFAAGSLLAALAPGFEALLLGRIVQAGGTAVILPLLMTTTLTTVPARHRGTMLGLTSVVISVAPAIGPTVSGIVVQTWSWHSLFWMMAVIAVLALILGAAAIRTGGETRAVPLDVWSVLLSLLAFGGIVFALATAGATLRGEWSGPIALGVGILALVVFATRQVRLQRRSDGALLDLRPFRKRDFSVSVVIVMVAMATMLGTVIVLPIHLQGAMGLSVLATGLVMLPGGLAQGLLAPFIGRISDTVGPRPLVMPGAVLLAGGQWWSSTLTATTEIGIVIAMNVVFCIGLALLMTPLMSAALGGLDPRFYGHGSAIMNTLQQLAGAAGTAVLVAAMGIGVAAAASSGLSAADAQSSGTQLAFTVGGALGVVAIVAAPFVRGVRRAAAVR</sequence>
<evidence type="ECO:0000256" key="2">
    <source>
        <dbReference type="ARBA" id="ARBA00008537"/>
    </source>
</evidence>
<evidence type="ECO:0000256" key="4">
    <source>
        <dbReference type="ARBA" id="ARBA00022475"/>
    </source>
</evidence>
<feature type="transmembrane region" description="Helical" evidence="9">
    <location>
        <begin position="352"/>
        <end position="370"/>
    </location>
</feature>
<feature type="transmembrane region" description="Helical" evidence="9">
    <location>
        <begin position="185"/>
        <end position="204"/>
    </location>
</feature>
<dbReference type="InterPro" id="IPR004638">
    <property type="entry name" value="EmrB-like"/>
</dbReference>
<dbReference type="InterPro" id="IPR011701">
    <property type="entry name" value="MFS"/>
</dbReference>
<evidence type="ECO:0000256" key="5">
    <source>
        <dbReference type="ARBA" id="ARBA00022692"/>
    </source>
</evidence>
<evidence type="ECO:0000256" key="3">
    <source>
        <dbReference type="ARBA" id="ARBA00022448"/>
    </source>
</evidence>
<dbReference type="SUPFAM" id="SSF103473">
    <property type="entry name" value="MFS general substrate transporter"/>
    <property type="match status" value="1"/>
</dbReference>
<evidence type="ECO:0000313" key="11">
    <source>
        <dbReference type="EMBL" id="GAA1425800.1"/>
    </source>
</evidence>
<comment type="similarity">
    <text evidence="2">Belongs to the major facilitator superfamily. EmrB family.</text>
</comment>
<feature type="transmembrane region" description="Helical" evidence="9">
    <location>
        <begin position="154"/>
        <end position="179"/>
    </location>
</feature>
<evidence type="ECO:0000256" key="6">
    <source>
        <dbReference type="ARBA" id="ARBA00022989"/>
    </source>
</evidence>
<feature type="transmembrane region" description="Helical" evidence="9">
    <location>
        <begin position="120"/>
        <end position="142"/>
    </location>
</feature>
<feature type="region of interest" description="Disordered" evidence="8">
    <location>
        <begin position="1"/>
        <end position="20"/>
    </location>
</feature>
<feature type="transmembrane region" description="Helical" evidence="9">
    <location>
        <begin position="317"/>
        <end position="340"/>
    </location>
</feature>
<dbReference type="InterPro" id="IPR036259">
    <property type="entry name" value="MFS_trans_sf"/>
</dbReference>
<dbReference type="Proteomes" id="UP001501266">
    <property type="component" value="Unassembled WGS sequence"/>
</dbReference>
<evidence type="ECO:0000259" key="10">
    <source>
        <dbReference type="PROSITE" id="PS50850"/>
    </source>
</evidence>
<keyword evidence="6 9" id="KW-1133">Transmembrane helix</keyword>
<comment type="subcellular location">
    <subcellularLocation>
        <location evidence="1">Cell membrane</location>
        <topology evidence="1">Multi-pass membrane protein</topology>
    </subcellularLocation>
</comment>
<feature type="transmembrane region" description="Helical" evidence="9">
    <location>
        <begin position="94"/>
        <end position="114"/>
    </location>
</feature>
<feature type="transmembrane region" description="Helical" evidence="9">
    <location>
        <begin position="216"/>
        <end position="238"/>
    </location>
</feature>
<reference evidence="11 12" key="1">
    <citation type="journal article" date="2019" name="Int. J. Syst. Evol. Microbiol.">
        <title>The Global Catalogue of Microorganisms (GCM) 10K type strain sequencing project: providing services to taxonomists for standard genome sequencing and annotation.</title>
        <authorList>
            <consortium name="The Broad Institute Genomics Platform"/>
            <consortium name="The Broad Institute Genome Sequencing Center for Infectious Disease"/>
            <person name="Wu L."/>
            <person name="Ma J."/>
        </authorList>
    </citation>
    <scope>NUCLEOTIDE SEQUENCE [LARGE SCALE GENOMIC DNA]</scope>
    <source>
        <strain evidence="11 12">JCM 12398</strain>
    </source>
</reference>
<dbReference type="Pfam" id="PF07690">
    <property type="entry name" value="MFS_1"/>
    <property type="match status" value="1"/>
</dbReference>
<keyword evidence="4" id="KW-1003">Cell membrane</keyword>
<evidence type="ECO:0000256" key="9">
    <source>
        <dbReference type="SAM" id="Phobius"/>
    </source>
</evidence>
<organism evidence="11 12">
    <name type="scientific">Agrococcus citreus</name>
    <dbReference type="NCBI Taxonomy" id="84643"/>
    <lineage>
        <taxon>Bacteria</taxon>
        <taxon>Bacillati</taxon>
        <taxon>Actinomycetota</taxon>
        <taxon>Actinomycetes</taxon>
        <taxon>Micrococcales</taxon>
        <taxon>Microbacteriaceae</taxon>
        <taxon>Agrococcus</taxon>
    </lineage>
</organism>
<feature type="transmembrane region" description="Helical" evidence="9">
    <location>
        <begin position="460"/>
        <end position="479"/>
    </location>
</feature>
<dbReference type="PROSITE" id="PS50850">
    <property type="entry name" value="MFS"/>
    <property type="match status" value="1"/>
</dbReference>
<feature type="transmembrane region" description="Helical" evidence="9">
    <location>
        <begin position="376"/>
        <end position="402"/>
    </location>
</feature>
<proteinExistence type="inferred from homology"/>
<dbReference type="PANTHER" id="PTHR42718">
    <property type="entry name" value="MAJOR FACILITATOR SUPERFAMILY MULTIDRUG TRANSPORTER MFSC"/>
    <property type="match status" value="1"/>
</dbReference>
<comment type="caution">
    <text evidence="11">The sequence shown here is derived from an EMBL/GenBank/DDBJ whole genome shotgun (WGS) entry which is preliminary data.</text>
</comment>
<feature type="transmembrane region" description="Helical" evidence="9">
    <location>
        <begin position="67"/>
        <end position="87"/>
    </location>
</feature>
<keyword evidence="5 9" id="KW-0812">Transmembrane</keyword>
<feature type="transmembrane region" description="Helical" evidence="9">
    <location>
        <begin position="286"/>
        <end position="311"/>
    </location>
</feature>
<accession>A0ABN1YZ72</accession>
<keyword evidence="12" id="KW-1185">Reference proteome</keyword>
<protein>
    <submittedName>
        <fullName evidence="11">MDR family MFS transporter</fullName>
    </submittedName>
</protein>
<evidence type="ECO:0000313" key="12">
    <source>
        <dbReference type="Proteomes" id="UP001501266"/>
    </source>
</evidence>
<dbReference type="Gene3D" id="1.20.1250.20">
    <property type="entry name" value="MFS general substrate transporter like domains"/>
    <property type="match status" value="1"/>
</dbReference>
<dbReference type="EMBL" id="BAAAKK010000005">
    <property type="protein sequence ID" value="GAA1425800.1"/>
    <property type="molecule type" value="Genomic_DNA"/>
</dbReference>
<evidence type="ECO:0000256" key="1">
    <source>
        <dbReference type="ARBA" id="ARBA00004651"/>
    </source>
</evidence>
<name>A0ABN1YZ72_9MICO</name>
<dbReference type="InterPro" id="IPR020846">
    <property type="entry name" value="MFS_dom"/>
</dbReference>